<dbReference type="Proteomes" id="UP001054821">
    <property type="component" value="Chromosome 7"/>
</dbReference>
<accession>A0AAD4V591</accession>
<gene>
    <name evidence="1" type="ORF">L3X38_037826</name>
</gene>
<dbReference type="AlphaFoldDB" id="A0AAD4V591"/>
<comment type="caution">
    <text evidence="1">The sequence shown here is derived from an EMBL/GenBank/DDBJ whole genome shotgun (WGS) entry which is preliminary data.</text>
</comment>
<evidence type="ECO:0000313" key="2">
    <source>
        <dbReference type="Proteomes" id="UP001054821"/>
    </source>
</evidence>
<sequence>MWPLPQYDSSIRPSQVGSLLNAKLASSDLKSELVARHKSNLLVTLSVVPPKHEKDHKCISKASRRIINVFPKHRDMKHIVQPRKILRQGKSVSYWGYALHNLIRSNIART</sequence>
<evidence type="ECO:0000313" key="1">
    <source>
        <dbReference type="EMBL" id="KAI5318118.1"/>
    </source>
</evidence>
<name>A0AAD4V591_PRUDU</name>
<dbReference type="EMBL" id="JAJFAZ020000007">
    <property type="protein sequence ID" value="KAI5318118.1"/>
    <property type="molecule type" value="Genomic_DNA"/>
</dbReference>
<proteinExistence type="predicted"/>
<protein>
    <submittedName>
        <fullName evidence="1">Uncharacterized protein</fullName>
    </submittedName>
</protein>
<keyword evidence="2" id="KW-1185">Reference proteome</keyword>
<organism evidence="1 2">
    <name type="scientific">Prunus dulcis</name>
    <name type="common">Almond</name>
    <name type="synonym">Amygdalus dulcis</name>
    <dbReference type="NCBI Taxonomy" id="3755"/>
    <lineage>
        <taxon>Eukaryota</taxon>
        <taxon>Viridiplantae</taxon>
        <taxon>Streptophyta</taxon>
        <taxon>Embryophyta</taxon>
        <taxon>Tracheophyta</taxon>
        <taxon>Spermatophyta</taxon>
        <taxon>Magnoliopsida</taxon>
        <taxon>eudicotyledons</taxon>
        <taxon>Gunneridae</taxon>
        <taxon>Pentapetalae</taxon>
        <taxon>rosids</taxon>
        <taxon>fabids</taxon>
        <taxon>Rosales</taxon>
        <taxon>Rosaceae</taxon>
        <taxon>Amygdaloideae</taxon>
        <taxon>Amygdaleae</taxon>
        <taxon>Prunus</taxon>
    </lineage>
</organism>
<reference evidence="1 2" key="1">
    <citation type="journal article" date="2022" name="G3 (Bethesda)">
        <title>Whole-genome sequence and methylome profiling of the almond [Prunus dulcis (Mill.) D.A. Webb] cultivar 'Nonpareil'.</title>
        <authorList>
            <person name="D'Amico-Willman K.M."/>
            <person name="Ouma W.Z."/>
            <person name="Meulia T."/>
            <person name="Sideli G.M."/>
            <person name="Gradziel T.M."/>
            <person name="Fresnedo-Ramirez J."/>
        </authorList>
    </citation>
    <scope>NUCLEOTIDE SEQUENCE [LARGE SCALE GENOMIC DNA]</scope>
    <source>
        <strain evidence="1">Clone GOH B32 T37-40</strain>
    </source>
</reference>